<dbReference type="AlphaFoldDB" id="A0A3D4T0W7"/>
<dbReference type="InterPro" id="IPR018561">
    <property type="entry name" value="AosR"/>
</dbReference>
<protein>
    <submittedName>
        <fullName evidence="2">DUF2017 domain-containing protein</fullName>
    </submittedName>
</protein>
<name>A0A3D4T0W7_9CORY</name>
<dbReference type="RefSeq" id="WP_010121904.1">
    <property type="nucleotide sequence ID" value="NZ_DAITTW010000046.1"/>
</dbReference>
<reference evidence="2 3" key="1">
    <citation type="journal article" date="2018" name="Nat. Biotechnol.">
        <title>A standardized bacterial taxonomy based on genome phylogeny substantially revises the tree of life.</title>
        <authorList>
            <person name="Parks D.H."/>
            <person name="Chuvochina M."/>
            <person name="Waite D.W."/>
            <person name="Rinke C."/>
            <person name="Skarshewski A."/>
            <person name="Chaumeil P.A."/>
            <person name="Hugenholtz P."/>
        </authorList>
    </citation>
    <scope>NUCLEOTIDE SEQUENCE [LARGE SCALE GENOMIC DNA]</scope>
    <source>
        <strain evidence="2">UBA11247</strain>
    </source>
</reference>
<evidence type="ECO:0000256" key="1">
    <source>
        <dbReference type="SAM" id="MobiDB-lite"/>
    </source>
</evidence>
<proteinExistence type="predicted"/>
<comment type="caution">
    <text evidence="2">The sequence shown here is derived from an EMBL/GenBank/DDBJ whole genome shotgun (WGS) entry which is preliminary data.</text>
</comment>
<feature type="region of interest" description="Disordered" evidence="1">
    <location>
        <begin position="45"/>
        <end position="68"/>
    </location>
</feature>
<dbReference type="STRING" id="863239.GCA_000213935_00677"/>
<feature type="region of interest" description="Disordered" evidence="1">
    <location>
        <begin position="185"/>
        <end position="207"/>
    </location>
</feature>
<evidence type="ECO:0000313" key="2">
    <source>
        <dbReference type="EMBL" id="HCT14917.1"/>
    </source>
</evidence>
<dbReference type="Pfam" id="PF09438">
    <property type="entry name" value="DUF2017"/>
    <property type="match status" value="1"/>
</dbReference>
<gene>
    <name evidence="2" type="ORF">DIW82_09080</name>
</gene>
<dbReference type="EMBL" id="DQID01000235">
    <property type="protein sequence ID" value="HCT14917.1"/>
    <property type="molecule type" value="Genomic_DNA"/>
</dbReference>
<sequence>MKPWTKKKGIMRGTRYVTQLEPLEREMLGNSAATVSEALMDRARSAPKDELAEMTGLPSGHSTPPEDPALARLLPSFFRDGAEEVEGEAAVTRQFTETDIIAAKLRNLRLVGEILGPDGSVHVSLSAEEVRPWLTALTDIRTYHAAQLEEMEERAGEGSADVAAASDYLEWLGYHQDSLLAAVMGPLDIPDDGSDNGPDSGTGDGRG</sequence>
<organism evidence="2 3">
    <name type="scientific">Corynebacterium nuruki</name>
    <dbReference type="NCBI Taxonomy" id="1032851"/>
    <lineage>
        <taxon>Bacteria</taxon>
        <taxon>Bacillati</taxon>
        <taxon>Actinomycetota</taxon>
        <taxon>Actinomycetes</taxon>
        <taxon>Mycobacteriales</taxon>
        <taxon>Corynebacteriaceae</taxon>
        <taxon>Corynebacterium</taxon>
    </lineage>
</organism>
<dbReference type="Proteomes" id="UP000261739">
    <property type="component" value="Unassembled WGS sequence"/>
</dbReference>
<evidence type="ECO:0000313" key="3">
    <source>
        <dbReference type="Proteomes" id="UP000261739"/>
    </source>
</evidence>
<accession>A0A3D4T0W7</accession>